<proteinExistence type="predicted"/>
<keyword evidence="1" id="KW-1185">Reference proteome</keyword>
<evidence type="ECO:0000313" key="2">
    <source>
        <dbReference type="WBParaSite" id="ACRNAN_scaffold4397.g21055.t1"/>
    </source>
</evidence>
<organism evidence="1 2">
    <name type="scientific">Acrobeloides nanus</name>
    <dbReference type="NCBI Taxonomy" id="290746"/>
    <lineage>
        <taxon>Eukaryota</taxon>
        <taxon>Metazoa</taxon>
        <taxon>Ecdysozoa</taxon>
        <taxon>Nematoda</taxon>
        <taxon>Chromadorea</taxon>
        <taxon>Rhabditida</taxon>
        <taxon>Tylenchina</taxon>
        <taxon>Cephalobomorpha</taxon>
        <taxon>Cephaloboidea</taxon>
        <taxon>Cephalobidae</taxon>
        <taxon>Acrobeloides</taxon>
    </lineage>
</organism>
<accession>A0A914DY05</accession>
<sequence>MSSSLMIGPTLFAARDHMLINMRGCFYHLDSALAQLNAISNQPTIQITAITSLSENTGQLTIMPYEFFKL</sequence>
<dbReference type="Proteomes" id="UP000887540">
    <property type="component" value="Unplaced"/>
</dbReference>
<evidence type="ECO:0000313" key="1">
    <source>
        <dbReference type="Proteomes" id="UP000887540"/>
    </source>
</evidence>
<protein>
    <submittedName>
        <fullName evidence="2">Uncharacterized protein</fullName>
    </submittedName>
</protein>
<dbReference type="WBParaSite" id="ACRNAN_scaffold4397.g21055.t1">
    <property type="protein sequence ID" value="ACRNAN_scaffold4397.g21055.t1"/>
    <property type="gene ID" value="ACRNAN_scaffold4397.g21055"/>
</dbReference>
<reference evidence="2" key="1">
    <citation type="submission" date="2022-11" db="UniProtKB">
        <authorList>
            <consortium name="WormBaseParasite"/>
        </authorList>
    </citation>
    <scope>IDENTIFICATION</scope>
</reference>
<dbReference type="AlphaFoldDB" id="A0A914DY05"/>
<name>A0A914DY05_9BILA</name>